<gene>
    <name evidence="1" type="ORF">L227DRAFT_612740</name>
</gene>
<accession>A0A5C2S4V2</accession>
<proteinExistence type="predicted"/>
<dbReference type="AlphaFoldDB" id="A0A5C2S4V2"/>
<organism evidence="1 2">
    <name type="scientific">Lentinus tigrinus ALCF2SS1-6</name>
    <dbReference type="NCBI Taxonomy" id="1328759"/>
    <lineage>
        <taxon>Eukaryota</taxon>
        <taxon>Fungi</taxon>
        <taxon>Dikarya</taxon>
        <taxon>Basidiomycota</taxon>
        <taxon>Agaricomycotina</taxon>
        <taxon>Agaricomycetes</taxon>
        <taxon>Polyporales</taxon>
        <taxon>Polyporaceae</taxon>
        <taxon>Lentinus</taxon>
    </lineage>
</organism>
<name>A0A5C2S4V2_9APHY</name>
<evidence type="ECO:0000313" key="2">
    <source>
        <dbReference type="Proteomes" id="UP000313359"/>
    </source>
</evidence>
<dbReference type="OrthoDB" id="3238099at2759"/>
<protein>
    <recommendedName>
        <fullName evidence="3">F-box domain-containing protein</fullName>
    </recommendedName>
</protein>
<evidence type="ECO:0000313" key="1">
    <source>
        <dbReference type="EMBL" id="RPD58642.1"/>
    </source>
</evidence>
<dbReference type="Proteomes" id="UP000313359">
    <property type="component" value="Unassembled WGS sequence"/>
</dbReference>
<reference evidence="1" key="1">
    <citation type="journal article" date="2018" name="Genome Biol. Evol.">
        <title>Genomics and development of Lentinus tigrinus, a white-rot wood-decaying mushroom with dimorphic fruiting bodies.</title>
        <authorList>
            <person name="Wu B."/>
            <person name="Xu Z."/>
            <person name="Knudson A."/>
            <person name="Carlson A."/>
            <person name="Chen N."/>
            <person name="Kovaka S."/>
            <person name="LaButti K."/>
            <person name="Lipzen A."/>
            <person name="Pennachio C."/>
            <person name="Riley R."/>
            <person name="Schakwitz W."/>
            <person name="Umezawa K."/>
            <person name="Ohm R.A."/>
            <person name="Grigoriev I.V."/>
            <person name="Nagy L.G."/>
            <person name="Gibbons J."/>
            <person name="Hibbett D."/>
        </authorList>
    </citation>
    <scope>NUCLEOTIDE SEQUENCE [LARGE SCALE GENOMIC DNA]</scope>
    <source>
        <strain evidence="1">ALCF2SS1-6</strain>
    </source>
</reference>
<dbReference type="EMBL" id="ML122274">
    <property type="protein sequence ID" value="RPD58642.1"/>
    <property type="molecule type" value="Genomic_DNA"/>
</dbReference>
<sequence length="227" mass="25570">MMGDDESELERVNVKACEILHHIARTPSFARVIKKFSVRAYFKMHAGEVALKEALLVMTGVTSFRYEGRCPLPNAAVLDALAQSSGDLLGCHTDRPRLVQATPSADLASSVQSHAVWRCPVRSLLGLQELEIILPPSRDDLELIFHHCTALRYVTRGLFMRENSRFMELLKAHPEALQRLVAFKLFFGHTDLLTREQTAVLAKFLRGRKTLRMLDLADNDINMEEGA</sequence>
<evidence type="ECO:0008006" key="3">
    <source>
        <dbReference type="Google" id="ProtNLM"/>
    </source>
</evidence>
<keyword evidence="2" id="KW-1185">Reference proteome</keyword>